<dbReference type="SUPFAM" id="SSF58104">
    <property type="entry name" value="Methyl-accepting chemotaxis protein (MCP) signaling domain"/>
    <property type="match status" value="1"/>
</dbReference>
<gene>
    <name evidence="1" type="ORF">AB1300_14155</name>
</gene>
<organism evidence="1 2">
    <name type="scientific">Lysinibacillus xylanilyticus</name>
    <dbReference type="NCBI Taxonomy" id="582475"/>
    <lineage>
        <taxon>Bacteria</taxon>
        <taxon>Bacillati</taxon>
        <taxon>Bacillota</taxon>
        <taxon>Bacilli</taxon>
        <taxon>Bacillales</taxon>
        <taxon>Bacillaceae</taxon>
        <taxon>Lysinibacillus</taxon>
    </lineage>
</organism>
<dbReference type="Proteomes" id="UP001558534">
    <property type="component" value="Unassembled WGS sequence"/>
</dbReference>
<dbReference type="EMBL" id="JBFRHK010000008">
    <property type="protein sequence ID" value="MEX3746280.1"/>
    <property type="molecule type" value="Genomic_DNA"/>
</dbReference>
<reference evidence="1 2" key="1">
    <citation type="submission" date="2024-07" db="EMBL/GenBank/DDBJ databases">
        <title>Characterization of a bacterium isolated from hydrolysated instant sea cucumber by whole-genome sequencing and metabolomics.</title>
        <authorList>
            <person name="Luo X."/>
            <person name="Zhang Z."/>
            <person name="Zheng Z."/>
            <person name="Zhang W."/>
            <person name="Ming T."/>
            <person name="Jiao L."/>
            <person name="Su X."/>
            <person name="Kong F."/>
            <person name="Xu J."/>
        </authorList>
    </citation>
    <scope>NUCLEOTIDE SEQUENCE [LARGE SCALE GENOMIC DNA]</scope>
    <source>
        <strain evidence="1 2">XL-2024</strain>
    </source>
</reference>
<keyword evidence="2" id="KW-1185">Reference proteome</keyword>
<evidence type="ECO:0000313" key="2">
    <source>
        <dbReference type="Proteomes" id="UP001558534"/>
    </source>
</evidence>
<sequence length="73" mass="7872">MTTFVESMQHSMIEIQEAIENVSSVAVESSDQSSGIAKSISETLQTIQHVAESAVESASIADKISQQLSKFKL</sequence>
<accession>A0ABV3VZE7</accession>
<evidence type="ECO:0000313" key="1">
    <source>
        <dbReference type="EMBL" id="MEX3746280.1"/>
    </source>
</evidence>
<name>A0ABV3VZE7_9BACI</name>
<dbReference type="Gene3D" id="1.10.287.950">
    <property type="entry name" value="Methyl-accepting chemotaxis protein"/>
    <property type="match status" value="1"/>
</dbReference>
<comment type="caution">
    <text evidence="1">The sequence shown here is derived from an EMBL/GenBank/DDBJ whole genome shotgun (WGS) entry which is preliminary data.</text>
</comment>
<dbReference type="RefSeq" id="WP_368636943.1">
    <property type="nucleotide sequence ID" value="NZ_JBFRHK010000008.1"/>
</dbReference>
<evidence type="ECO:0008006" key="3">
    <source>
        <dbReference type="Google" id="ProtNLM"/>
    </source>
</evidence>
<proteinExistence type="predicted"/>
<protein>
    <recommendedName>
        <fullName evidence="3">Methyl-accepting chemotaxis protein</fullName>
    </recommendedName>
</protein>